<proteinExistence type="predicted"/>
<organism evidence="2 3">
    <name type="scientific">Bartonella tamiae Th239</name>
    <dbReference type="NCBI Taxonomy" id="1094558"/>
    <lineage>
        <taxon>Bacteria</taxon>
        <taxon>Pseudomonadati</taxon>
        <taxon>Pseudomonadota</taxon>
        <taxon>Alphaproteobacteria</taxon>
        <taxon>Hyphomicrobiales</taxon>
        <taxon>Bartonellaceae</taxon>
        <taxon>Bartonella</taxon>
    </lineage>
</organism>
<name>J1JVY1_9HYPH</name>
<evidence type="ECO:0000313" key="3">
    <source>
        <dbReference type="Proteomes" id="UP000008952"/>
    </source>
</evidence>
<dbReference type="EMBL" id="AIMB01000008">
    <property type="protein sequence ID" value="EJF88730.1"/>
    <property type="molecule type" value="Genomic_DNA"/>
</dbReference>
<dbReference type="Pfam" id="PF01323">
    <property type="entry name" value="DSBA"/>
    <property type="match status" value="1"/>
</dbReference>
<dbReference type="Proteomes" id="UP000008952">
    <property type="component" value="Unassembled WGS sequence"/>
</dbReference>
<comment type="caution">
    <text evidence="2">The sequence shown here is derived from an EMBL/GenBank/DDBJ whole genome shotgun (WGS) entry which is preliminary data.</text>
</comment>
<evidence type="ECO:0000259" key="1">
    <source>
        <dbReference type="Pfam" id="PF01323"/>
    </source>
</evidence>
<feature type="domain" description="DSBA-like thioredoxin" evidence="1">
    <location>
        <begin position="8"/>
        <end position="210"/>
    </location>
</feature>
<dbReference type="GO" id="GO:0016491">
    <property type="term" value="F:oxidoreductase activity"/>
    <property type="evidence" value="ECO:0007669"/>
    <property type="project" value="InterPro"/>
</dbReference>
<dbReference type="HOGENOM" id="CLU_069253_0_4_5"/>
<keyword evidence="3" id="KW-1185">Reference proteome</keyword>
<dbReference type="STRING" id="1094558.ME5_01281"/>
<dbReference type="SUPFAM" id="SSF52833">
    <property type="entry name" value="Thioredoxin-like"/>
    <property type="match status" value="1"/>
</dbReference>
<protein>
    <recommendedName>
        <fullName evidence="1">DSBA-like thioredoxin domain-containing protein</fullName>
    </recommendedName>
</protein>
<accession>J1JVY1</accession>
<dbReference type="eggNOG" id="COG2761">
    <property type="taxonomic scope" value="Bacteria"/>
</dbReference>
<dbReference type="InterPro" id="IPR001853">
    <property type="entry name" value="DSBA-like_thioredoxin_dom"/>
</dbReference>
<reference evidence="2 3" key="1">
    <citation type="submission" date="2012-03" db="EMBL/GenBank/DDBJ databases">
        <title>The Genome Sequence of Bartonella tamiae Th239.</title>
        <authorList>
            <consortium name="The Broad Institute Genome Sequencing Platform"/>
            <consortium name="The Broad Institute Genome Sequencing Center for Infectious Disease"/>
            <person name="Feldgarden M."/>
            <person name="Kirby J."/>
            <person name="Kosoy M."/>
            <person name="Birtles R."/>
            <person name="Probert W.S."/>
            <person name="Chiaraviglio L."/>
            <person name="Young S.K."/>
            <person name="Zeng Q."/>
            <person name="Gargeya S."/>
            <person name="Fitzgerald M."/>
            <person name="Haas B."/>
            <person name="Abouelleil A."/>
            <person name="Alvarado L."/>
            <person name="Arachchi H.M."/>
            <person name="Berlin A."/>
            <person name="Chapman S.B."/>
            <person name="Gearin G."/>
            <person name="Goldberg J."/>
            <person name="Griggs A."/>
            <person name="Gujja S."/>
            <person name="Hansen M."/>
            <person name="Heiman D."/>
            <person name="Howarth C."/>
            <person name="Larimer J."/>
            <person name="Lui A."/>
            <person name="MacDonald P.J.P."/>
            <person name="McCowen C."/>
            <person name="Montmayeur A."/>
            <person name="Murphy C."/>
            <person name="Neiman D."/>
            <person name="Pearson M."/>
            <person name="Priest M."/>
            <person name="Roberts A."/>
            <person name="Saif S."/>
            <person name="Shea T."/>
            <person name="Sisk P."/>
            <person name="Stolte C."/>
            <person name="Sykes S."/>
            <person name="Wortman J."/>
            <person name="Nusbaum C."/>
            <person name="Birren B."/>
        </authorList>
    </citation>
    <scope>NUCLEOTIDE SEQUENCE [LARGE SCALE GENOMIC DNA]</scope>
    <source>
        <strain evidence="2 3">Th239</strain>
    </source>
</reference>
<dbReference type="CDD" id="cd03024">
    <property type="entry name" value="DsbA_FrnE"/>
    <property type="match status" value="1"/>
</dbReference>
<dbReference type="PANTHER" id="PTHR13887:SF41">
    <property type="entry name" value="THIOREDOXIN SUPERFAMILY PROTEIN"/>
    <property type="match status" value="1"/>
</dbReference>
<dbReference type="PATRIC" id="fig|1094558.3.peg.1380"/>
<dbReference type="InterPro" id="IPR036249">
    <property type="entry name" value="Thioredoxin-like_sf"/>
</dbReference>
<dbReference type="PANTHER" id="PTHR13887">
    <property type="entry name" value="GLUTATHIONE S-TRANSFERASE KAPPA"/>
    <property type="match status" value="1"/>
</dbReference>
<gene>
    <name evidence="2" type="ORF">ME5_01281</name>
</gene>
<dbReference type="RefSeq" id="WP_008039517.1">
    <property type="nucleotide sequence ID" value="NZ_JH725147.1"/>
</dbReference>
<dbReference type="AlphaFoldDB" id="J1JVY1"/>
<dbReference type="Gene3D" id="3.40.30.10">
    <property type="entry name" value="Glutaredoxin"/>
    <property type="match status" value="1"/>
</dbReference>
<sequence>MQRRIHFIDIVSDLVCPWCYIGRKRLLVALNHLSEIDVELNWKPFQLTPNMPVNGKPYGTHMKTALGSQDTVDEIERTLIDLGKKEEIDFDFDSISIAPNTLNAHRLVYWAAQDSLKTQNKVVGELFSRYFEQGQNIGDSSVLVDCASSVGMRGDVIEKLLETEIDCDTIRQDIALASQIGVRGVPCFIFDQKFVVMGAQPADVLIDAIQQIADGFEPGTTEDH</sequence>
<dbReference type="OrthoDB" id="9799122at2"/>
<evidence type="ECO:0000313" key="2">
    <source>
        <dbReference type="EMBL" id="EJF88730.1"/>
    </source>
</evidence>